<dbReference type="GO" id="GO:0008815">
    <property type="term" value="F:citrate (pro-3S)-lyase activity"/>
    <property type="evidence" value="ECO:0007669"/>
    <property type="project" value="UniProtKB-EC"/>
</dbReference>
<organism evidence="2 3">
    <name type="scientific">Campylobacter canadensis</name>
    <dbReference type="NCBI Taxonomy" id="449520"/>
    <lineage>
        <taxon>Bacteria</taxon>
        <taxon>Pseudomonadati</taxon>
        <taxon>Campylobacterota</taxon>
        <taxon>Epsilonproteobacteria</taxon>
        <taxon>Campylobacterales</taxon>
        <taxon>Campylobacteraceae</taxon>
        <taxon>Campylobacter</taxon>
    </lineage>
</organism>
<dbReference type="Proteomes" id="UP000786183">
    <property type="component" value="Unassembled WGS sequence"/>
</dbReference>
<dbReference type="Gene3D" id="3.40.1080.10">
    <property type="entry name" value="Glutaconate Coenzyme A-transferase"/>
    <property type="match status" value="2"/>
</dbReference>
<comment type="caution">
    <text evidence="2">The sequence shown here is derived from an EMBL/GenBank/DDBJ whole genome shotgun (WGS) entry which is preliminary data.</text>
</comment>
<comment type="catalytic activity">
    <reaction evidence="1">
        <text>citrate + acetyl-CoA = (3S)-citryl-CoA + acetate</text>
        <dbReference type="Rhea" id="RHEA:19405"/>
        <dbReference type="ChEBI" id="CHEBI:16947"/>
        <dbReference type="ChEBI" id="CHEBI:30089"/>
        <dbReference type="ChEBI" id="CHEBI:57288"/>
        <dbReference type="ChEBI" id="CHEBI:57321"/>
        <dbReference type="EC" id="2.8.3.10"/>
    </reaction>
</comment>
<dbReference type="Pfam" id="PF04223">
    <property type="entry name" value="CitF"/>
    <property type="match status" value="1"/>
</dbReference>
<dbReference type="InterPro" id="IPR037171">
    <property type="entry name" value="NagB/RpiA_transferase-like"/>
</dbReference>
<dbReference type="NCBIfam" id="TIGR01584">
    <property type="entry name" value="citF"/>
    <property type="match status" value="1"/>
</dbReference>
<dbReference type="GO" id="GO:0008814">
    <property type="term" value="F:citrate CoA-transferase activity"/>
    <property type="evidence" value="ECO:0007669"/>
    <property type="project" value="UniProtKB-EC"/>
</dbReference>
<protein>
    <recommendedName>
        <fullName evidence="1">Citrate lyase alpha chain</fullName>
        <shortName evidence="1">Citrase alpha chain</shortName>
        <ecNumber evidence="1">2.8.3.10</ecNumber>
        <ecNumber evidence="1">4.1.3.6</ecNumber>
    </recommendedName>
    <alternativeName>
        <fullName evidence="1">Citrate (pro-3S)-lyase alpha chain</fullName>
    </alternativeName>
    <alternativeName>
        <fullName evidence="1">Citrate CoA-transferase subunit</fullName>
    </alternativeName>
</protein>
<keyword evidence="1 2" id="KW-0808">Transferase</keyword>
<evidence type="ECO:0000313" key="2">
    <source>
        <dbReference type="EMBL" id="MBZ7986901.1"/>
    </source>
</evidence>
<dbReference type="EC" id="4.1.3.6" evidence="1"/>
<gene>
    <name evidence="2" type="primary">citF</name>
    <name evidence="2" type="ORF">AVCANL283_02045</name>
</gene>
<name>A0ABS7WR97_9BACT</name>
<sequence length="502" mass="54579">MNIDYIKDYGEVIPFNGAFNLKPKEKTVKKQIKLSKQNDNKVYTSIQELIKKIGLKSGDTISFHHHLRNGDKVTRIILKACEELGINDLKLAISAIFPVHNFIVDFAKKGIVSQIDTNYCVGEVANAITRGLFKKVAIFRTHGGRARAIYAGDLKIDVAFIAASASDEAGNINGIMGKNAFGSIGYAMPDADCAKISVAVSDTMYPYPLSNPSITQDKIDYVLMVDEIGDPNGIKSGTTDITKDPIQLKIAKTTANLIYESGLLKDGFSFQTGAGGISLASAHYVKEIMKEKNIKGSFIMGGITAYLVNLYNDGYFSNIFDVQDFDLEAVKSLRENKKHYEVSSSLYANIHTSSPIVNKLDCVVLGATEVDTNFNTNVITSSNGYIMGGSGGHSDAAAGAKLAIITTNLIRTRKAIVKEKINSITTPGESINALVCEYGVALNDKTLAKILKNSKLKIIDIKDLAKLANNICGVCEFEKSNKKIVAVVEYRDGSVIDVIRQK</sequence>
<dbReference type="RefSeq" id="WP_172230676.1">
    <property type="nucleotide sequence ID" value="NZ_CP035946.1"/>
</dbReference>
<dbReference type="EC" id="2.8.3.10" evidence="1"/>
<dbReference type="PANTHER" id="PTHR40596">
    <property type="entry name" value="CITRATE LYASE ALPHA CHAIN"/>
    <property type="match status" value="1"/>
</dbReference>
<evidence type="ECO:0000256" key="1">
    <source>
        <dbReference type="PIRNR" id="PIRNR009451"/>
    </source>
</evidence>
<comment type="subcellular location">
    <subcellularLocation>
        <location evidence="1">Cytoplasm</location>
    </subcellularLocation>
</comment>
<dbReference type="SUPFAM" id="SSF100950">
    <property type="entry name" value="NagB/RpiA/CoA transferase-like"/>
    <property type="match status" value="2"/>
</dbReference>
<proteinExistence type="predicted"/>
<accession>A0ABS7WR97</accession>
<comment type="catalytic activity">
    <reaction evidence="1">
        <text>citrate = oxaloacetate + acetate</text>
        <dbReference type="Rhea" id="RHEA:10760"/>
        <dbReference type="ChEBI" id="CHEBI:16452"/>
        <dbReference type="ChEBI" id="CHEBI:16947"/>
        <dbReference type="ChEBI" id="CHEBI:30089"/>
        <dbReference type="EC" id="4.1.3.6"/>
    </reaction>
</comment>
<reference evidence="2 3" key="1">
    <citation type="submission" date="2020-07" db="EMBL/GenBank/DDBJ databases">
        <title>Transfer of Campylobacter canadensis to the novel genus Avispirillum gen. nov., that also includes two novel species recovered from migratory waterfowl: Avispirillum anseris sp. nov. and Avispirillum brantae sp. nov.</title>
        <authorList>
            <person name="Miller W.G."/>
            <person name="Chapman M.H."/>
            <person name="Yee E."/>
            <person name="Inglis G.D."/>
        </authorList>
    </citation>
    <scope>NUCLEOTIDE SEQUENCE [LARGE SCALE GENOMIC DNA]</scope>
    <source>
        <strain evidence="2 3">L283</strain>
    </source>
</reference>
<dbReference type="EMBL" id="JACGBB010000003">
    <property type="protein sequence ID" value="MBZ7986901.1"/>
    <property type="molecule type" value="Genomic_DNA"/>
</dbReference>
<dbReference type="InterPro" id="IPR006472">
    <property type="entry name" value="Citrate_lyase_asu"/>
</dbReference>
<dbReference type="PANTHER" id="PTHR40596:SF1">
    <property type="entry name" value="CITRATE LYASE ALPHA CHAIN"/>
    <property type="match status" value="1"/>
</dbReference>
<keyword evidence="3" id="KW-1185">Reference proteome</keyword>
<evidence type="ECO:0000313" key="3">
    <source>
        <dbReference type="Proteomes" id="UP000786183"/>
    </source>
</evidence>
<dbReference type="PIRSF" id="PIRSF009451">
    <property type="entry name" value="Citrt_lyas_alpha"/>
    <property type="match status" value="1"/>
</dbReference>
<keyword evidence="1 2" id="KW-0456">Lyase</keyword>
<keyword evidence="1" id="KW-0963">Cytoplasm</keyword>